<comment type="caution">
    <text evidence="3">The sequence shown here is derived from an EMBL/GenBank/DDBJ whole genome shotgun (WGS) entry which is preliminary data.</text>
</comment>
<keyword evidence="1" id="KW-0175">Coiled coil</keyword>
<evidence type="ECO:0000256" key="2">
    <source>
        <dbReference type="SAM" id="MobiDB-lite"/>
    </source>
</evidence>
<organism evidence="3 4">
    <name type="scientific">Crotalaria pallida</name>
    <name type="common">Smooth rattlebox</name>
    <name type="synonym">Crotalaria striata</name>
    <dbReference type="NCBI Taxonomy" id="3830"/>
    <lineage>
        <taxon>Eukaryota</taxon>
        <taxon>Viridiplantae</taxon>
        <taxon>Streptophyta</taxon>
        <taxon>Embryophyta</taxon>
        <taxon>Tracheophyta</taxon>
        <taxon>Spermatophyta</taxon>
        <taxon>Magnoliopsida</taxon>
        <taxon>eudicotyledons</taxon>
        <taxon>Gunneridae</taxon>
        <taxon>Pentapetalae</taxon>
        <taxon>rosids</taxon>
        <taxon>fabids</taxon>
        <taxon>Fabales</taxon>
        <taxon>Fabaceae</taxon>
        <taxon>Papilionoideae</taxon>
        <taxon>50 kb inversion clade</taxon>
        <taxon>genistoids sensu lato</taxon>
        <taxon>core genistoids</taxon>
        <taxon>Crotalarieae</taxon>
        <taxon>Crotalaria</taxon>
    </lineage>
</organism>
<feature type="coiled-coil region" evidence="1">
    <location>
        <begin position="371"/>
        <end position="423"/>
    </location>
</feature>
<evidence type="ECO:0000313" key="3">
    <source>
        <dbReference type="EMBL" id="KAK7274713.1"/>
    </source>
</evidence>
<dbReference type="EMBL" id="JAYWIO010000003">
    <property type="protein sequence ID" value="KAK7274713.1"/>
    <property type="molecule type" value="Genomic_DNA"/>
</dbReference>
<feature type="compositionally biased region" description="Polar residues" evidence="2">
    <location>
        <begin position="218"/>
        <end position="234"/>
    </location>
</feature>
<dbReference type="InterPro" id="IPR014756">
    <property type="entry name" value="Ig_E-set"/>
</dbReference>
<feature type="compositionally biased region" description="Low complexity" evidence="2">
    <location>
        <begin position="156"/>
        <end position="165"/>
    </location>
</feature>
<evidence type="ECO:0008006" key="5">
    <source>
        <dbReference type="Google" id="ProtNLM"/>
    </source>
</evidence>
<dbReference type="AlphaFoldDB" id="A0AAN9FMI6"/>
<dbReference type="PANTHER" id="PTHR47434">
    <property type="entry name" value="PROTEIN PTST HOMOLOG 3, CHLOROPLASTIC"/>
    <property type="match status" value="1"/>
</dbReference>
<keyword evidence="4" id="KW-1185">Reference proteome</keyword>
<feature type="compositionally biased region" description="Basic and acidic residues" evidence="2">
    <location>
        <begin position="235"/>
        <end position="255"/>
    </location>
</feature>
<feature type="compositionally biased region" description="Basic and acidic residues" evidence="2">
    <location>
        <begin position="182"/>
        <end position="213"/>
    </location>
</feature>
<accession>A0AAN9FMI6</accession>
<dbReference type="PANTHER" id="PTHR47434:SF1">
    <property type="entry name" value="PROTEIN PTST HOMOLOG 2, CHLOROPLASTIC"/>
    <property type="match status" value="1"/>
</dbReference>
<feature type="region of interest" description="Disordered" evidence="2">
    <location>
        <begin position="139"/>
        <end position="165"/>
    </location>
</feature>
<evidence type="ECO:0000256" key="1">
    <source>
        <dbReference type="SAM" id="Coils"/>
    </source>
</evidence>
<dbReference type="CDD" id="cd02859">
    <property type="entry name" value="E_set_AMPKbeta_like_N"/>
    <property type="match status" value="1"/>
</dbReference>
<reference evidence="3 4" key="1">
    <citation type="submission" date="2024-01" db="EMBL/GenBank/DDBJ databases">
        <title>The genomes of 5 underutilized Papilionoideae crops provide insights into root nodulation and disease resistanc.</title>
        <authorList>
            <person name="Yuan L."/>
        </authorList>
    </citation>
    <scope>NUCLEOTIDE SEQUENCE [LARGE SCALE GENOMIC DNA]</scope>
    <source>
        <strain evidence="3">ZHUSHIDOU_FW_LH</strain>
        <tissue evidence="3">Leaf</tissue>
    </source>
</reference>
<dbReference type="SUPFAM" id="SSF81296">
    <property type="entry name" value="E set domains"/>
    <property type="match status" value="1"/>
</dbReference>
<feature type="region of interest" description="Disordered" evidence="2">
    <location>
        <begin position="182"/>
        <end position="255"/>
    </location>
</feature>
<name>A0AAN9FMI6_CROPI</name>
<dbReference type="Proteomes" id="UP001372338">
    <property type="component" value="Unassembled WGS sequence"/>
</dbReference>
<gene>
    <name evidence="3" type="ORF">RIF29_15810</name>
</gene>
<proteinExistence type="predicted"/>
<protein>
    <recommendedName>
        <fullName evidence="5">AMP-activated protein kinase glycogen-binding domain-containing protein</fullName>
    </recommendedName>
</protein>
<dbReference type="Gene3D" id="2.60.40.10">
    <property type="entry name" value="Immunoglobulins"/>
    <property type="match status" value="1"/>
</dbReference>
<dbReference type="InterPro" id="IPR013783">
    <property type="entry name" value="Ig-like_fold"/>
</dbReference>
<evidence type="ECO:0000313" key="4">
    <source>
        <dbReference type="Proteomes" id="UP001372338"/>
    </source>
</evidence>
<sequence>MLSTNHSLFPLNPSLFPTTRFRNQVHRFSSLSLGSVGKPNCYKVLCKNLDENNSEEGGSSFLEAEILEFMQNSKNPKAFPTREELVAAGRGDLVEAIVKKGGWLTLGWDLNDGGSQEIEDLNEGYQEIEDFEDVRSSEIDGNATWDSGDKSSQPDSSGEIEAGESGIEGILNRLEKERNSSFGLEFREKEDSMSSENHEDKDERDYIARKEAIDDLIGSSSRPSTFPTCNGRSDSQIKLDHHRSETGSDDSRSSLKPESWRTWIIQRTGFSNADFEDAEIAPRDVSGQQDILKIREFSDEPTNRETGLSLDRNKNHTDVKSRILHLESELSSVLHSLRSTTDQLSRQTDQKSSSDELSDLSDAWEFQENEIMNAQDRLRSIRAKLAVLQGKMTVAITDALKEVDEKQKKINNANKALQFLKSTSVVWPNTASEVFLVGSFDGWSTKIKFIVDGEWKTDPLRPLVDNNGHVNNLLIVHG</sequence>